<comment type="similarity">
    <text evidence="1">Belongs to the peptidase C56 family.</text>
</comment>
<keyword evidence="3" id="KW-0378">Hydrolase</keyword>
<dbReference type="SUPFAM" id="SSF52317">
    <property type="entry name" value="Class I glutamine amidotransferase-like"/>
    <property type="match status" value="1"/>
</dbReference>
<gene>
    <name evidence="3" type="ORF">SAMN05192557_0735</name>
</gene>
<dbReference type="EMBL" id="FOIT01000001">
    <property type="protein sequence ID" value="SEV88584.1"/>
    <property type="molecule type" value="Genomic_DNA"/>
</dbReference>
<dbReference type="GO" id="GO:0008233">
    <property type="term" value="F:peptidase activity"/>
    <property type="evidence" value="ECO:0007669"/>
    <property type="project" value="UniProtKB-KW"/>
</dbReference>
<dbReference type="AlphaFoldDB" id="A0A662Z3Z8"/>
<dbReference type="NCBIfam" id="TIGR01382">
    <property type="entry name" value="PfpI"/>
    <property type="match status" value="1"/>
</dbReference>
<protein>
    <submittedName>
        <fullName evidence="3">Protease I</fullName>
    </submittedName>
</protein>
<evidence type="ECO:0000313" key="4">
    <source>
        <dbReference type="Proteomes" id="UP000243605"/>
    </source>
</evidence>
<dbReference type="PANTHER" id="PTHR42733:SF2">
    <property type="entry name" value="DJ-1_THIJ_PFPI FAMILY PROTEIN"/>
    <property type="match status" value="1"/>
</dbReference>
<evidence type="ECO:0000259" key="2">
    <source>
        <dbReference type="Pfam" id="PF01965"/>
    </source>
</evidence>
<dbReference type="InterPro" id="IPR002818">
    <property type="entry name" value="DJ-1/PfpI"/>
</dbReference>
<dbReference type="Pfam" id="PF01965">
    <property type="entry name" value="DJ-1_PfpI"/>
    <property type="match status" value="1"/>
</dbReference>
<dbReference type="PANTHER" id="PTHR42733">
    <property type="entry name" value="DJ-1 PROTEIN"/>
    <property type="match status" value="1"/>
</dbReference>
<dbReference type="OrthoDB" id="9792284at2"/>
<evidence type="ECO:0000313" key="3">
    <source>
        <dbReference type="EMBL" id="SEV88584.1"/>
    </source>
</evidence>
<keyword evidence="4" id="KW-1185">Reference proteome</keyword>
<evidence type="ECO:0000256" key="1">
    <source>
        <dbReference type="ARBA" id="ARBA00008542"/>
    </source>
</evidence>
<dbReference type="PROSITE" id="PS51276">
    <property type="entry name" value="PEPTIDASE_C56_PFPI"/>
    <property type="match status" value="1"/>
</dbReference>
<proteinExistence type="inferred from homology"/>
<name>A0A662Z3Z8_9STAP</name>
<feature type="domain" description="DJ-1/PfpI" evidence="2">
    <location>
        <begin position="3"/>
        <end position="168"/>
    </location>
</feature>
<dbReference type="RefSeq" id="WP_091473962.1">
    <property type="nucleotide sequence ID" value="NZ_FOIT01000001.1"/>
</dbReference>
<dbReference type="InterPro" id="IPR006286">
    <property type="entry name" value="C56_PfpI-like"/>
</dbReference>
<dbReference type="GO" id="GO:0006508">
    <property type="term" value="P:proteolysis"/>
    <property type="evidence" value="ECO:0007669"/>
    <property type="project" value="UniProtKB-KW"/>
</dbReference>
<accession>A0A662Z3Z8</accession>
<sequence>MSKKVAILMTNLVEDVEFTSPAEALEAAGHSYDVIAPERGEIEGKKGGVFQADKAIGDVKPEDYDAVYVPGGFSPDLLRGDKEGRFGAFAKHFLQQDKPTFAMCHGPQVLIDTDLLKGRKLTSFLSVRKDLENAGATVVDESVVVCGGNLVTSRTPDDLEDFNREIVNVLK</sequence>
<dbReference type="CDD" id="cd03134">
    <property type="entry name" value="GATase1_PfpI_like"/>
    <property type="match status" value="1"/>
</dbReference>
<dbReference type="InterPro" id="IPR029062">
    <property type="entry name" value="Class_I_gatase-like"/>
</dbReference>
<dbReference type="Gene3D" id="3.40.50.880">
    <property type="match status" value="1"/>
</dbReference>
<dbReference type="Proteomes" id="UP000243605">
    <property type="component" value="Unassembled WGS sequence"/>
</dbReference>
<reference evidence="3 4" key="1">
    <citation type="submission" date="2016-10" db="EMBL/GenBank/DDBJ databases">
        <authorList>
            <person name="Varghese N."/>
            <person name="Submissions S."/>
        </authorList>
    </citation>
    <scope>NUCLEOTIDE SEQUENCE [LARGE SCALE GENOMIC DNA]</scope>
    <source>
        <strain evidence="3 4">IBRC-M10081</strain>
    </source>
</reference>
<keyword evidence="3" id="KW-0645">Protease</keyword>
<organism evidence="3 4">
    <name type="scientific">Aliicoccus persicus</name>
    <dbReference type="NCBI Taxonomy" id="930138"/>
    <lineage>
        <taxon>Bacteria</taxon>
        <taxon>Bacillati</taxon>
        <taxon>Bacillota</taxon>
        <taxon>Bacilli</taxon>
        <taxon>Bacillales</taxon>
        <taxon>Staphylococcaceae</taxon>
        <taxon>Aliicoccus</taxon>
    </lineage>
</organism>